<keyword evidence="1" id="KW-0378">Hydrolase</keyword>
<dbReference type="PROSITE" id="PS00125">
    <property type="entry name" value="SER_THR_PHOSPHATASE"/>
    <property type="match status" value="1"/>
</dbReference>
<dbReference type="VEuPathDB" id="AmoebaDB:EHI_069970"/>
<dbReference type="InterPro" id="IPR029052">
    <property type="entry name" value="Metallo-depent_PP-like"/>
</dbReference>
<protein>
    <recommendedName>
        <fullName evidence="1">Serine/threonine-protein phosphatase</fullName>
        <ecNumber evidence="1">3.1.3.16</ecNumber>
    </recommendedName>
</protein>
<evidence type="ECO:0000256" key="1">
    <source>
        <dbReference type="RuleBase" id="RU004273"/>
    </source>
</evidence>
<name>A0A5K1U0Q0_ENTHI</name>
<dbReference type="SUPFAM" id="SSF56300">
    <property type="entry name" value="Metallo-dependent phosphatases"/>
    <property type="match status" value="1"/>
</dbReference>
<evidence type="ECO:0000313" key="5">
    <source>
        <dbReference type="Proteomes" id="UP000078387"/>
    </source>
</evidence>
<evidence type="ECO:0000259" key="3">
    <source>
        <dbReference type="PROSITE" id="PS00125"/>
    </source>
</evidence>
<dbReference type="GO" id="GO:0097720">
    <property type="term" value="P:calcineurin-mediated signaling"/>
    <property type="evidence" value="ECO:0007669"/>
    <property type="project" value="InterPro"/>
</dbReference>
<dbReference type="VEuPathDB" id="AmoebaDB:KM1_067360"/>
<sequence>MQIVFKELKNVLLSVMTILQSKLIIPRLNSKYDLNVLRDHFMKGGIIEQNCLISLIKEVSELTRAEPNLIEIENAALVFGDFHGQYFDFLSELSDNEWDKYQYTTVFLGDYVDRGEYSCEILITLLCMKVNNPNGVILLRGNHESRSMTEKFGFKTETIWKYNTFIYDLFCEFFNTIPLAALFKCSLGSFLLCHGGISPKLNVLDDIRYIDRFTEPPHSGLFCDLLWSDPTSDSFFAENPNIKWRWETIGFLPNSPRNCSFIYGYAAMSKFIENTQVRAIIRGHQCVSNGIELHNFGDIDLDSPLAFTIFSAPNYSDRNKGAGMLISDTGINVRTYNGSDLISDYKPILVDGFKLSLQLLVKEVSNLWDDFLYYVYDTYDSDDEKEDDLDISHLADKISEYEKAEHIINTPSLLPSTSTEEINNETETSVVYSKQVVEHPTVSPTGKKRIPMRKRTKKTTSSDTGLSLSSTFEKYFKTPKAASLAASIVSEKPTIYERKKLIRAESAPISIEELRKKWEELRKNHSNQITKE</sequence>
<dbReference type="FunFam" id="3.60.21.10:FF:000206">
    <property type="entry name" value="Serine/threonine-protein phosphatase"/>
    <property type="match status" value="1"/>
</dbReference>
<dbReference type="AlphaFoldDB" id="A0A5K1U0Q0"/>
<gene>
    <name evidence="4" type="ORF">CL6EHI_069970</name>
</gene>
<dbReference type="InterPro" id="IPR004843">
    <property type="entry name" value="Calcineurin-like_PHP"/>
</dbReference>
<organism evidence="4 5">
    <name type="scientific">Entamoeba histolytica</name>
    <dbReference type="NCBI Taxonomy" id="5759"/>
    <lineage>
        <taxon>Eukaryota</taxon>
        <taxon>Amoebozoa</taxon>
        <taxon>Evosea</taxon>
        <taxon>Archamoebae</taxon>
        <taxon>Mastigamoebida</taxon>
        <taxon>Entamoebidae</taxon>
        <taxon>Entamoeba</taxon>
    </lineage>
</organism>
<feature type="domain" description="Serine/threonine specific protein phosphatases" evidence="3">
    <location>
        <begin position="139"/>
        <end position="144"/>
    </location>
</feature>
<proteinExistence type="inferred from homology"/>
<dbReference type="EMBL" id="BDEQ01000001">
    <property type="protein sequence ID" value="GAT98649.1"/>
    <property type="molecule type" value="Genomic_DNA"/>
</dbReference>
<comment type="caution">
    <text evidence="4">The sequence shown here is derived from an EMBL/GenBank/DDBJ whole genome shotgun (WGS) entry which is preliminary data.</text>
</comment>
<dbReference type="Proteomes" id="UP000078387">
    <property type="component" value="Unassembled WGS sequence"/>
</dbReference>
<dbReference type="Gene3D" id="3.60.21.10">
    <property type="match status" value="1"/>
</dbReference>
<dbReference type="VEuPathDB" id="AmoebaDB:EHI5A_065090"/>
<dbReference type="SMART" id="SM00156">
    <property type="entry name" value="PP2Ac"/>
    <property type="match status" value="1"/>
</dbReference>
<accession>A0A5K1U0Q0</accession>
<comment type="catalytic activity">
    <reaction evidence="1">
        <text>O-phospho-L-threonyl-[protein] + H2O = L-threonyl-[protein] + phosphate</text>
        <dbReference type="Rhea" id="RHEA:47004"/>
        <dbReference type="Rhea" id="RHEA-COMP:11060"/>
        <dbReference type="Rhea" id="RHEA-COMP:11605"/>
        <dbReference type="ChEBI" id="CHEBI:15377"/>
        <dbReference type="ChEBI" id="CHEBI:30013"/>
        <dbReference type="ChEBI" id="CHEBI:43474"/>
        <dbReference type="ChEBI" id="CHEBI:61977"/>
        <dbReference type="EC" id="3.1.3.16"/>
    </reaction>
</comment>
<dbReference type="InterPro" id="IPR043360">
    <property type="entry name" value="PP2B"/>
</dbReference>
<reference evidence="4 5" key="1">
    <citation type="submission" date="2016-05" db="EMBL/GenBank/DDBJ databases">
        <title>First whole genome sequencing of Entamoeba histolytica HM1:IMSS-clone-6.</title>
        <authorList>
            <person name="Mukherjee Avik.K."/>
            <person name="Izumyama S."/>
            <person name="Nakada-Tsukui K."/>
            <person name="Nozaki T."/>
        </authorList>
    </citation>
    <scope>NUCLEOTIDE SEQUENCE [LARGE SCALE GENOMIC DNA]</scope>
    <source>
        <strain evidence="4 5">HM1:IMSS clone 6</strain>
    </source>
</reference>
<feature type="compositionally biased region" description="Basic residues" evidence="2">
    <location>
        <begin position="446"/>
        <end position="458"/>
    </location>
</feature>
<dbReference type="Pfam" id="PF00149">
    <property type="entry name" value="Metallophos"/>
    <property type="match status" value="1"/>
</dbReference>
<evidence type="ECO:0000256" key="2">
    <source>
        <dbReference type="SAM" id="MobiDB-lite"/>
    </source>
</evidence>
<dbReference type="PANTHER" id="PTHR45673">
    <property type="entry name" value="SERINE/THREONINE-PROTEIN PHOSPHATASE 2B CATALYTIC SUBUNIT 1-RELATED"/>
    <property type="match status" value="1"/>
</dbReference>
<dbReference type="OMA" id="CFLMERD"/>
<dbReference type="VEuPathDB" id="AmoebaDB:EHI8A_056320"/>
<dbReference type="VEuPathDB" id="AmoebaDB:EHI7A_044670"/>
<comment type="similarity">
    <text evidence="1">Belongs to the PPP phosphatase family.</text>
</comment>
<evidence type="ECO:0000313" key="4">
    <source>
        <dbReference type="EMBL" id="GAT98649.1"/>
    </source>
</evidence>
<dbReference type="GO" id="GO:0033192">
    <property type="term" value="F:calmodulin-dependent protein phosphatase activity"/>
    <property type="evidence" value="ECO:0007669"/>
    <property type="project" value="InterPro"/>
</dbReference>
<dbReference type="InterPro" id="IPR006186">
    <property type="entry name" value="Ser/Thr-sp_prot-phosphatase"/>
</dbReference>
<dbReference type="PRINTS" id="PR00114">
    <property type="entry name" value="STPHPHTASE"/>
</dbReference>
<feature type="region of interest" description="Disordered" evidence="2">
    <location>
        <begin position="442"/>
        <end position="463"/>
    </location>
</feature>
<dbReference type="EC" id="3.1.3.16" evidence="1"/>